<dbReference type="InterPro" id="IPR052895">
    <property type="entry name" value="HetReg/Transcr_Mod"/>
</dbReference>
<evidence type="ECO:0000313" key="5">
    <source>
        <dbReference type="Proteomes" id="UP000754883"/>
    </source>
</evidence>
<feature type="repeat" description="ANK" evidence="1">
    <location>
        <begin position="933"/>
        <end position="965"/>
    </location>
</feature>
<gene>
    <name evidence="4" type="ORF">CBYS24578_00004972</name>
</gene>
<dbReference type="Gene3D" id="1.25.40.20">
    <property type="entry name" value="Ankyrin repeat-containing domain"/>
    <property type="match status" value="2"/>
</dbReference>
<dbReference type="InterPro" id="IPR010730">
    <property type="entry name" value="HET"/>
</dbReference>
<dbReference type="Gene3D" id="1.10.510.10">
    <property type="entry name" value="Transferase(Phosphotransferase) domain 1"/>
    <property type="match status" value="1"/>
</dbReference>
<evidence type="ECO:0000259" key="3">
    <source>
        <dbReference type="PROSITE" id="PS50011"/>
    </source>
</evidence>
<feature type="repeat" description="ANK" evidence="1">
    <location>
        <begin position="569"/>
        <end position="601"/>
    </location>
</feature>
<dbReference type="SMART" id="SM00248">
    <property type="entry name" value="ANK"/>
    <property type="match status" value="5"/>
</dbReference>
<dbReference type="PROSITE" id="PS50011">
    <property type="entry name" value="PROTEIN_KINASE_DOM"/>
    <property type="match status" value="1"/>
</dbReference>
<name>A0A9N9U2W3_9HYPO</name>
<dbReference type="SUPFAM" id="SSF56112">
    <property type="entry name" value="Protein kinase-like (PK-like)"/>
    <property type="match status" value="1"/>
</dbReference>
<dbReference type="GO" id="GO:0004672">
    <property type="term" value="F:protein kinase activity"/>
    <property type="evidence" value="ECO:0007669"/>
    <property type="project" value="InterPro"/>
</dbReference>
<dbReference type="InterPro" id="IPR002110">
    <property type="entry name" value="Ankyrin_rpt"/>
</dbReference>
<evidence type="ECO:0000256" key="2">
    <source>
        <dbReference type="SAM" id="MobiDB-lite"/>
    </source>
</evidence>
<dbReference type="InterPro" id="IPR000719">
    <property type="entry name" value="Prot_kinase_dom"/>
</dbReference>
<dbReference type="OrthoDB" id="4062651at2759"/>
<dbReference type="InterPro" id="IPR036770">
    <property type="entry name" value="Ankyrin_rpt-contain_sf"/>
</dbReference>
<dbReference type="CDD" id="cd00180">
    <property type="entry name" value="PKc"/>
    <property type="match status" value="1"/>
</dbReference>
<dbReference type="Pfam" id="PF12796">
    <property type="entry name" value="Ank_2"/>
    <property type="match status" value="1"/>
</dbReference>
<dbReference type="InterPro" id="IPR011009">
    <property type="entry name" value="Kinase-like_dom_sf"/>
</dbReference>
<dbReference type="SUPFAM" id="SSF48403">
    <property type="entry name" value="Ankyrin repeat"/>
    <property type="match status" value="1"/>
</dbReference>
<dbReference type="SMART" id="SM00220">
    <property type="entry name" value="S_TKc"/>
    <property type="match status" value="1"/>
</dbReference>
<dbReference type="PANTHER" id="PTHR24148">
    <property type="entry name" value="ANKYRIN REPEAT DOMAIN-CONTAINING PROTEIN 39 HOMOLOG-RELATED"/>
    <property type="match status" value="1"/>
</dbReference>
<dbReference type="EMBL" id="CABFNO020001301">
    <property type="protein sequence ID" value="CAG9979512.1"/>
    <property type="molecule type" value="Genomic_DNA"/>
</dbReference>
<proteinExistence type="predicted"/>
<dbReference type="Proteomes" id="UP000754883">
    <property type="component" value="Unassembled WGS sequence"/>
</dbReference>
<reference evidence="4 5" key="2">
    <citation type="submission" date="2021-10" db="EMBL/GenBank/DDBJ databases">
        <authorList>
            <person name="Piombo E."/>
        </authorList>
    </citation>
    <scope>NUCLEOTIDE SEQUENCE [LARGE SCALE GENOMIC DNA]</scope>
</reference>
<dbReference type="PROSITE" id="PS50088">
    <property type="entry name" value="ANK_REPEAT"/>
    <property type="match status" value="3"/>
</dbReference>
<dbReference type="Pfam" id="PF06985">
    <property type="entry name" value="HET"/>
    <property type="match status" value="1"/>
</dbReference>
<keyword evidence="5" id="KW-1185">Reference proteome</keyword>
<evidence type="ECO:0000256" key="1">
    <source>
        <dbReference type="PROSITE-ProRule" id="PRU00023"/>
    </source>
</evidence>
<protein>
    <recommendedName>
        <fullName evidence="3">Protein kinase domain-containing protein</fullName>
    </recommendedName>
</protein>
<dbReference type="Pfam" id="PF00069">
    <property type="entry name" value="Pkinase"/>
    <property type="match status" value="1"/>
</dbReference>
<dbReference type="GO" id="GO:0005524">
    <property type="term" value="F:ATP binding"/>
    <property type="evidence" value="ECO:0007669"/>
    <property type="project" value="InterPro"/>
</dbReference>
<organism evidence="4 5">
    <name type="scientific">Clonostachys byssicola</name>
    <dbReference type="NCBI Taxonomy" id="160290"/>
    <lineage>
        <taxon>Eukaryota</taxon>
        <taxon>Fungi</taxon>
        <taxon>Dikarya</taxon>
        <taxon>Ascomycota</taxon>
        <taxon>Pezizomycotina</taxon>
        <taxon>Sordariomycetes</taxon>
        <taxon>Hypocreomycetidae</taxon>
        <taxon>Hypocreales</taxon>
        <taxon>Bionectriaceae</taxon>
        <taxon>Clonostachys</taxon>
    </lineage>
</organism>
<evidence type="ECO:0000313" key="4">
    <source>
        <dbReference type="EMBL" id="CAG9979512.1"/>
    </source>
</evidence>
<comment type="caution">
    <text evidence="4">The sequence shown here is derived from an EMBL/GenBank/DDBJ whole genome shotgun (WGS) entry which is preliminary data.</text>
</comment>
<dbReference type="PROSITE" id="PS50297">
    <property type="entry name" value="ANK_REP_REGION"/>
    <property type="match status" value="3"/>
</dbReference>
<keyword evidence="1" id="KW-0040">ANK repeat</keyword>
<feature type="domain" description="Protein kinase" evidence="3">
    <location>
        <begin position="41"/>
        <end position="338"/>
    </location>
</feature>
<reference evidence="5" key="1">
    <citation type="submission" date="2019-06" db="EMBL/GenBank/DDBJ databases">
        <authorList>
            <person name="Broberg M."/>
        </authorList>
    </citation>
    <scope>NUCLEOTIDE SEQUENCE [LARGE SCALE GENOMIC DNA]</scope>
</reference>
<feature type="region of interest" description="Disordered" evidence="2">
    <location>
        <begin position="1895"/>
        <end position="1925"/>
    </location>
</feature>
<accession>A0A9N9U2W3</accession>
<dbReference type="PANTHER" id="PTHR24148:SF73">
    <property type="entry name" value="HET DOMAIN PROTEIN (AFU_ORTHOLOGUE AFUA_8G01020)"/>
    <property type="match status" value="1"/>
</dbReference>
<sequence>MTDSVEHGDQTLPTNLILFPLFLEALSKEGADLVPHQLEAVRHLPTISEGPRYSIRRHIRAQVAGRNVVAKVLNRSISPSAAKNDACTLTELVRLLKEVRILNHGPFRKHENIANLDAVEFGIFSGDPFEICPVLALEAAELGSLDTLQSKPPSQTLPWSARTSLLFDVASGLKALHDHGVLHGDLNPSHILIHPHPQRGLLAKLTGFGEAQIISHLKSAPALSGTAPWRAPEIEEASISLENVLKADVFSLGLVFWSICVMQNPFTKFDLPLDRSSSEESIKFIVRQAYLFRCIPFFIQHTVRELDDEALKMLEELFECSVRLAPASRDLSKILRILTPHSGREAVSPQEEDFGVDLEDLCIDIPEQPLTSITAGVSVLKDLPSLVAKEYVKTLQSILDLPLTEENKKLIEGSSWALFLCHFYGYGTQRNVSAAIDTLIRHSGDPQSPAYLVDHTIYILKRALVKEFPVEIALDGLNISLEDGRHDTFGSWKTLRRPPAVDLLGHGVNVEETEILDYLDRVRMDEGLLEKDIGSSNTLLHMAAIFGLSDQISFLGNLPQVDIDAQNDRGETPIYLACVYGHIGAVKVLLGLDANASINTHEHKNGLHWLTSFPKDVVRQLADDLFEKGADLVLPDRQALRYMQWASMCPVETEFIHTGKIRGNPLLTAIGNIDIDSVLAILAASTDFISMCSPETRLFVTLDLVYEPAFRLACELHLFDMINVLCLVLRGVLLSMPEDSVPSTTDGLFQELRNGICEVGEVFTALTQSTSHIRAALDMRFHLHRLAYHGSDWQIACRQTIEVLIDRGFVTNIVRTERGPLGTAAFAIHCGNNEALRTLIQLTMSRSGQLEVVDPQGYTLVHHALSRGRLDSLKILAENGAVLDLRQHRNPKHCLTGVGASYLHVLGSLRLADPEFVHIFLEHGVPATIEDNRGSSALSLALIRGAFSVARVLLQQGASLLEKGRHGLTRFILSYEDHNSLFIVSPELDYTVFHIIAQCYSTSKQYPRLIDMIIQKYGSKEHLEARASNPAKSTALLTAVAQLNPIAVEALVNAGASMTDTDSEGRTPLQYARVVHSKLIYNVHSVSSGDKIEDLERITSVIIVLVEKGGRLEHIDIPKINTALDQAEPLLKRMMCSEHKVAYMRHLEDSLMATVRSGYSDMITTLDIDGLDLIRRIVLRKVRPCLRMDLEYRVLPLSSDASMPFEYEAVRERIPWCQELTNRDLQQFQMAAAFEWLLDLIQANDVPPNSSQLGTEVLLKYALTRNPADLPFDPKVVRFPYGLLEWYGRIIATNSFLGEERDWEQRLGFLEILKEREVARQQGVFPLPAFDESFREFHFNMLQPKKLGVESSFASVSTVLRCRCYYEDIGSCTRFKLMRITQRMSSIDTETWKSRVKEYSAGIAGFEGKLSNWKELATGSRKDLQHISILAQLLSDTETPESAFLLAHPKNLGDIPMGPVTAQSTATPPSDDTELATVKPDYRPLDTKKLELRFLKLNPPPSTTRNMSEDLIDCGIQQYSISPRYHTKEYREFIANAGSKSRTPMEYYRGWIEASGKPRFTWGDFDCLSYTWGDPKQSKKILLDGKPVTVGANLEAALRSLRNTEQHRDGVLLWVDALCINQDDMDEKAKLVNQMYNIYRAARTVTVWLGAADSDTSDLVNRIHNFISTYTRIDNPEGSLQEAGLLKCPPIWYSTNILPAVVHLFDRPYWRRLWVMQEITASAPCERFYIGDDVVSWNEMLLLIRYHRNLTDLHKATDEFTEVQLGRAFGNLSHTRRLMAMAEMYHSSPGISHRNISLEFGSWTNWISLGGNAHVTDERDRVYGLLGLLSPNISSRVQVRYSVTAATVFRDFCRILVEATEEFDDVLAGNIWDQPDGCSWAINLSKSFNRRVINTNATGEPRPYDPQGATDEKGDEPYVPPTKKLKPKFSFSDDSTVLSMRCLHVDSIEGISGFASRHPQVNVEWKQPTRPLLHGEQSSERESLLRILYADGERTDDPDSTLLDIPWYDDAEPDAPMIEQLQENGWWDIIQAGNFRAFHEFRRQKGDFITYNGAPFSSFFPGTVAPCASKEKILAALGPIVPVLDSTFITTTGGRLGSTPVPAQVGDSIFIVPGCSYPVLMRPENGYHRVVGECYVEGLMKGEGVEDHLGQFEEIHCL</sequence>
<feature type="repeat" description="ANK" evidence="1">
    <location>
        <begin position="856"/>
        <end position="888"/>
    </location>
</feature>